<dbReference type="Proteomes" id="UP000242715">
    <property type="component" value="Unassembled WGS sequence"/>
</dbReference>
<organism evidence="2 3">
    <name type="scientific">Trifolium subterraneum</name>
    <name type="common">Subterranean clover</name>
    <dbReference type="NCBI Taxonomy" id="3900"/>
    <lineage>
        <taxon>Eukaryota</taxon>
        <taxon>Viridiplantae</taxon>
        <taxon>Streptophyta</taxon>
        <taxon>Embryophyta</taxon>
        <taxon>Tracheophyta</taxon>
        <taxon>Spermatophyta</taxon>
        <taxon>Magnoliopsida</taxon>
        <taxon>eudicotyledons</taxon>
        <taxon>Gunneridae</taxon>
        <taxon>Pentapetalae</taxon>
        <taxon>rosids</taxon>
        <taxon>fabids</taxon>
        <taxon>Fabales</taxon>
        <taxon>Fabaceae</taxon>
        <taxon>Papilionoideae</taxon>
        <taxon>50 kb inversion clade</taxon>
        <taxon>NPAAA clade</taxon>
        <taxon>Hologalegina</taxon>
        <taxon>IRL clade</taxon>
        <taxon>Trifolieae</taxon>
        <taxon>Trifolium</taxon>
    </lineage>
</organism>
<sequence length="52" mass="6158">MKTETRRKKKIDERGMEKWRRRADLRRRIGAGDGRKRIELTEEGGRSEGLST</sequence>
<dbReference type="EMBL" id="DF973902">
    <property type="protein sequence ID" value="GAU42162.1"/>
    <property type="molecule type" value="Genomic_DNA"/>
</dbReference>
<keyword evidence="3" id="KW-1185">Reference proteome</keyword>
<reference evidence="3" key="1">
    <citation type="journal article" date="2017" name="Front. Plant Sci.">
        <title>Climate Clever Clovers: New Paradigm to Reduce the Environmental Footprint of Ruminants by Breeding Low Methanogenic Forages Utilizing Haplotype Variation.</title>
        <authorList>
            <person name="Kaur P."/>
            <person name="Appels R."/>
            <person name="Bayer P.E."/>
            <person name="Keeble-Gagnere G."/>
            <person name="Wang J."/>
            <person name="Hirakawa H."/>
            <person name="Shirasawa K."/>
            <person name="Vercoe P."/>
            <person name="Stefanova K."/>
            <person name="Durmic Z."/>
            <person name="Nichols P."/>
            <person name="Revell C."/>
            <person name="Isobe S.N."/>
            <person name="Edwards D."/>
            <person name="Erskine W."/>
        </authorList>
    </citation>
    <scope>NUCLEOTIDE SEQUENCE [LARGE SCALE GENOMIC DNA]</scope>
    <source>
        <strain evidence="3">cv. Daliak</strain>
    </source>
</reference>
<gene>
    <name evidence="2" type="ORF">TSUD_89610</name>
</gene>
<feature type="region of interest" description="Disordered" evidence="1">
    <location>
        <begin position="30"/>
        <end position="52"/>
    </location>
</feature>
<proteinExistence type="predicted"/>
<evidence type="ECO:0000313" key="3">
    <source>
        <dbReference type="Proteomes" id="UP000242715"/>
    </source>
</evidence>
<dbReference type="AlphaFoldDB" id="A0A2Z6P163"/>
<protein>
    <submittedName>
        <fullName evidence="2">Uncharacterized protein</fullName>
    </submittedName>
</protein>
<feature type="compositionally biased region" description="Basic and acidic residues" evidence="1">
    <location>
        <begin position="33"/>
        <end position="46"/>
    </location>
</feature>
<evidence type="ECO:0000313" key="2">
    <source>
        <dbReference type="EMBL" id="GAU42162.1"/>
    </source>
</evidence>
<evidence type="ECO:0000256" key="1">
    <source>
        <dbReference type="SAM" id="MobiDB-lite"/>
    </source>
</evidence>
<accession>A0A2Z6P163</accession>
<name>A0A2Z6P163_TRISU</name>